<dbReference type="PANTHER" id="PTHR43685">
    <property type="entry name" value="GLYCOSYLTRANSFERASE"/>
    <property type="match status" value="1"/>
</dbReference>
<evidence type="ECO:0000313" key="4">
    <source>
        <dbReference type="EMBL" id="OHT15743.1"/>
    </source>
</evidence>
<keyword evidence="2" id="KW-1133">Transmembrane helix</keyword>
<comment type="caution">
    <text evidence="4">The sequence shown here is derived from an EMBL/GenBank/DDBJ whole genome shotgun (WGS) entry which is preliminary data.</text>
</comment>
<dbReference type="OrthoDB" id="3784at2759"/>
<dbReference type="VEuPathDB" id="TrichDB:TRFO_42348"/>
<dbReference type="Gene3D" id="3.90.550.10">
    <property type="entry name" value="Spore Coat Polysaccharide Biosynthesis Protein SpsA, Chain A"/>
    <property type="match status" value="1"/>
</dbReference>
<protein>
    <recommendedName>
        <fullName evidence="3">Glycosyltransferase 2-like domain-containing protein</fullName>
    </recommendedName>
</protein>
<dbReference type="SUPFAM" id="SSF53448">
    <property type="entry name" value="Nucleotide-diphospho-sugar transferases"/>
    <property type="match status" value="1"/>
</dbReference>
<dbReference type="InterPro" id="IPR001173">
    <property type="entry name" value="Glyco_trans_2-like"/>
</dbReference>
<sequence length="243" mass="28260">MKRETSHREKNLQNDDVFSHMIHLMMLVLSLVFMRVSQNTFLHDQKISIPQPKNLMIIRIPFLYTGLKNNQTDIQISIVSPLYNKVKYVKRGLESVLNQTYKNIEIIFVDDCSTDGSSEIVESYISKDPRLHLIKHNYNMGSAMARANGVLKSTGQYIFPFDPDDEIYLDAVETLLKLLKENNYPDILEFGCDALAVETGAIQRNWLSCVHSFHTREVSNNSKWFWYLLKINKTFLKKYKSAK</sequence>
<name>A0A1J4KWY3_9EUKA</name>
<reference evidence="4" key="1">
    <citation type="submission" date="2016-10" db="EMBL/GenBank/DDBJ databases">
        <authorList>
            <person name="Benchimol M."/>
            <person name="Almeida L.G."/>
            <person name="Vasconcelos A.T."/>
            <person name="Perreira-Neves A."/>
            <person name="Rosa I.A."/>
            <person name="Tasca T."/>
            <person name="Bogo M.R."/>
            <person name="de Souza W."/>
        </authorList>
    </citation>
    <scope>NUCLEOTIDE SEQUENCE [LARGE SCALE GENOMIC DNA]</scope>
    <source>
        <strain evidence="4">K</strain>
    </source>
</reference>
<dbReference type="GeneID" id="94848968"/>
<proteinExistence type="predicted"/>
<keyword evidence="2" id="KW-0472">Membrane</keyword>
<keyword evidence="2" id="KW-0812">Transmembrane</keyword>
<evidence type="ECO:0000259" key="3">
    <source>
        <dbReference type="Pfam" id="PF00535"/>
    </source>
</evidence>
<dbReference type="PANTHER" id="PTHR43685:SF11">
    <property type="entry name" value="GLYCOSYLTRANSFERASE TAGX-RELATED"/>
    <property type="match status" value="1"/>
</dbReference>
<dbReference type="Pfam" id="PF00535">
    <property type="entry name" value="Glycos_transf_2"/>
    <property type="match status" value="1"/>
</dbReference>
<feature type="transmembrane region" description="Helical" evidence="2">
    <location>
        <begin position="17"/>
        <end position="36"/>
    </location>
</feature>
<gene>
    <name evidence="4" type="ORF">TRFO_42348</name>
</gene>
<dbReference type="AlphaFoldDB" id="A0A1J4KWY3"/>
<keyword evidence="5" id="KW-1185">Reference proteome</keyword>
<dbReference type="InterPro" id="IPR029044">
    <property type="entry name" value="Nucleotide-diphossugar_trans"/>
</dbReference>
<feature type="domain" description="Glycosyltransferase 2-like" evidence="3">
    <location>
        <begin position="77"/>
        <end position="184"/>
    </location>
</feature>
<dbReference type="InterPro" id="IPR050834">
    <property type="entry name" value="Glycosyltransf_2"/>
</dbReference>
<evidence type="ECO:0000313" key="5">
    <source>
        <dbReference type="Proteomes" id="UP000179807"/>
    </source>
</evidence>
<dbReference type="Proteomes" id="UP000179807">
    <property type="component" value="Unassembled WGS sequence"/>
</dbReference>
<accession>A0A1J4KWY3</accession>
<evidence type="ECO:0000256" key="1">
    <source>
        <dbReference type="ARBA" id="ARBA00003301"/>
    </source>
</evidence>
<dbReference type="EMBL" id="MLAK01000194">
    <property type="protein sequence ID" value="OHT15743.1"/>
    <property type="molecule type" value="Genomic_DNA"/>
</dbReference>
<organism evidence="4 5">
    <name type="scientific">Tritrichomonas foetus</name>
    <dbReference type="NCBI Taxonomy" id="1144522"/>
    <lineage>
        <taxon>Eukaryota</taxon>
        <taxon>Metamonada</taxon>
        <taxon>Parabasalia</taxon>
        <taxon>Tritrichomonadida</taxon>
        <taxon>Tritrichomonadidae</taxon>
        <taxon>Tritrichomonas</taxon>
    </lineage>
</organism>
<dbReference type="CDD" id="cd00761">
    <property type="entry name" value="Glyco_tranf_GTA_type"/>
    <property type="match status" value="1"/>
</dbReference>
<dbReference type="RefSeq" id="XP_068368879.1">
    <property type="nucleotide sequence ID" value="XM_068514264.1"/>
</dbReference>
<evidence type="ECO:0000256" key="2">
    <source>
        <dbReference type="SAM" id="Phobius"/>
    </source>
</evidence>
<comment type="function">
    <text evidence="1">Dolichyl-phosphate beta-glucosyltransferase involved in the glycosylation of glycoproteins through the synthesis of dolichyl beta-D-glucosyl phosphate which serves as a sugar donor for transfer of three glucose residues to the Man-9-GlcNAc-2-PP-dolichol precursor to N-glycans.</text>
</comment>